<name>A0ACA9RB22_9GLOM</name>
<evidence type="ECO:0000313" key="1">
    <source>
        <dbReference type="EMBL" id="CAG8784472.1"/>
    </source>
</evidence>
<sequence>MQLRKNKSSWKDLRTAMIKRWATLSDLNEELEHLKNMVQVTEDTVQMYTIYSRLAKSILKKGASLHLDTYEAAKELAVKME</sequence>
<accession>A0ACA9RB22</accession>
<gene>
    <name evidence="1" type="ORF">SPELUC_LOCUS16660</name>
</gene>
<dbReference type="Proteomes" id="UP000789366">
    <property type="component" value="Unassembled WGS sequence"/>
</dbReference>
<feature type="non-terminal residue" evidence="1">
    <location>
        <position position="81"/>
    </location>
</feature>
<evidence type="ECO:0000313" key="2">
    <source>
        <dbReference type="Proteomes" id="UP000789366"/>
    </source>
</evidence>
<reference evidence="1" key="1">
    <citation type="submission" date="2021-06" db="EMBL/GenBank/DDBJ databases">
        <authorList>
            <person name="Kallberg Y."/>
            <person name="Tangrot J."/>
            <person name="Rosling A."/>
        </authorList>
    </citation>
    <scope>NUCLEOTIDE SEQUENCE</scope>
    <source>
        <strain evidence="1">28 12/20/2015</strain>
    </source>
</reference>
<protein>
    <submittedName>
        <fullName evidence="1">2933_t:CDS:1</fullName>
    </submittedName>
</protein>
<organism evidence="1 2">
    <name type="scientific">Cetraspora pellucida</name>
    <dbReference type="NCBI Taxonomy" id="1433469"/>
    <lineage>
        <taxon>Eukaryota</taxon>
        <taxon>Fungi</taxon>
        <taxon>Fungi incertae sedis</taxon>
        <taxon>Mucoromycota</taxon>
        <taxon>Glomeromycotina</taxon>
        <taxon>Glomeromycetes</taxon>
        <taxon>Diversisporales</taxon>
        <taxon>Gigasporaceae</taxon>
        <taxon>Cetraspora</taxon>
    </lineage>
</organism>
<keyword evidence="2" id="KW-1185">Reference proteome</keyword>
<comment type="caution">
    <text evidence="1">The sequence shown here is derived from an EMBL/GenBank/DDBJ whole genome shotgun (WGS) entry which is preliminary data.</text>
</comment>
<proteinExistence type="predicted"/>
<dbReference type="EMBL" id="CAJVPW010063242">
    <property type="protein sequence ID" value="CAG8784472.1"/>
    <property type="molecule type" value="Genomic_DNA"/>
</dbReference>